<reference evidence="1" key="2">
    <citation type="journal article" date="2015" name="Fish Shellfish Immunol.">
        <title>Early steps in the European eel (Anguilla anguilla)-Vibrio vulnificus interaction in the gills: Role of the RtxA13 toxin.</title>
        <authorList>
            <person name="Callol A."/>
            <person name="Pajuelo D."/>
            <person name="Ebbesson L."/>
            <person name="Teles M."/>
            <person name="MacKenzie S."/>
            <person name="Amaro C."/>
        </authorList>
    </citation>
    <scope>NUCLEOTIDE SEQUENCE</scope>
</reference>
<proteinExistence type="predicted"/>
<evidence type="ECO:0000313" key="1">
    <source>
        <dbReference type="EMBL" id="JAH08338.1"/>
    </source>
</evidence>
<accession>A0A0E9PWV5</accession>
<organism evidence="1">
    <name type="scientific">Anguilla anguilla</name>
    <name type="common">European freshwater eel</name>
    <name type="synonym">Muraena anguilla</name>
    <dbReference type="NCBI Taxonomy" id="7936"/>
    <lineage>
        <taxon>Eukaryota</taxon>
        <taxon>Metazoa</taxon>
        <taxon>Chordata</taxon>
        <taxon>Craniata</taxon>
        <taxon>Vertebrata</taxon>
        <taxon>Euteleostomi</taxon>
        <taxon>Actinopterygii</taxon>
        <taxon>Neopterygii</taxon>
        <taxon>Teleostei</taxon>
        <taxon>Anguilliformes</taxon>
        <taxon>Anguillidae</taxon>
        <taxon>Anguilla</taxon>
    </lineage>
</organism>
<dbReference type="EMBL" id="GBXM01100239">
    <property type="protein sequence ID" value="JAH08338.1"/>
    <property type="molecule type" value="Transcribed_RNA"/>
</dbReference>
<dbReference type="AlphaFoldDB" id="A0A0E9PWV5"/>
<reference evidence="1" key="1">
    <citation type="submission" date="2014-11" db="EMBL/GenBank/DDBJ databases">
        <authorList>
            <person name="Amaro Gonzalez C."/>
        </authorList>
    </citation>
    <scope>NUCLEOTIDE SEQUENCE</scope>
</reference>
<protein>
    <submittedName>
        <fullName evidence="1">Uncharacterized protein</fullName>
    </submittedName>
</protein>
<sequence>MSLHRCSYLHAVNSGILELHFLNKCKNNNCAFADLQHSHYKINIKPVCPSYQ</sequence>
<name>A0A0E9PWV5_ANGAN</name>